<protein>
    <submittedName>
        <fullName evidence="2">Cytochrome c peroxidase</fullName>
    </submittedName>
</protein>
<keyword evidence="3" id="KW-1185">Reference proteome</keyword>
<name>A0ABV2I586_9HYPH</name>
<dbReference type="Proteomes" id="UP001549036">
    <property type="component" value="Unassembled WGS sequence"/>
</dbReference>
<feature type="signal peptide" evidence="1">
    <location>
        <begin position="1"/>
        <end position="22"/>
    </location>
</feature>
<proteinExistence type="predicted"/>
<dbReference type="EMBL" id="JBEPLM010000044">
    <property type="protein sequence ID" value="MET3598040.1"/>
    <property type="molecule type" value="Genomic_DNA"/>
</dbReference>
<organism evidence="2 3">
    <name type="scientific">Mesorhizobium shonense</name>
    <dbReference type="NCBI Taxonomy" id="1209948"/>
    <lineage>
        <taxon>Bacteria</taxon>
        <taxon>Pseudomonadati</taxon>
        <taxon>Pseudomonadota</taxon>
        <taxon>Alphaproteobacteria</taxon>
        <taxon>Hyphomicrobiales</taxon>
        <taxon>Phyllobacteriaceae</taxon>
        <taxon>Mesorhizobium</taxon>
    </lineage>
</organism>
<sequence length="101" mass="11341">MKILLTTVAVALPATIGLAAQAVPEHTREMPRATFKVAIRRSSRQHPIRSEKIALGRAMFFDFRVSASGVSSVWNWARDRARESHPIVAQVSPRSPRYMRS</sequence>
<evidence type="ECO:0000313" key="2">
    <source>
        <dbReference type="EMBL" id="MET3598040.1"/>
    </source>
</evidence>
<evidence type="ECO:0000256" key="1">
    <source>
        <dbReference type="SAM" id="SignalP"/>
    </source>
</evidence>
<comment type="caution">
    <text evidence="2">The sequence shown here is derived from an EMBL/GenBank/DDBJ whole genome shotgun (WGS) entry which is preliminary data.</text>
</comment>
<reference evidence="2 3" key="1">
    <citation type="submission" date="2024-06" db="EMBL/GenBank/DDBJ databases">
        <title>Genomic Encyclopedia of Type Strains, Phase IV (KMG-IV): sequencing the most valuable type-strain genomes for metagenomic binning, comparative biology and taxonomic classification.</title>
        <authorList>
            <person name="Goeker M."/>
        </authorList>
    </citation>
    <scope>NUCLEOTIDE SEQUENCE [LARGE SCALE GENOMIC DNA]</scope>
    <source>
        <strain evidence="2 3">DSM 29846</strain>
    </source>
</reference>
<accession>A0ABV2I586</accession>
<evidence type="ECO:0000313" key="3">
    <source>
        <dbReference type="Proteomes" id="UP001549036"/>
    </source>
</evidence>
<keyword evidence="2" id="KW-0575">Peroxidase</keyword>
<keyword evidence="1" id="KW-0732">Signal</keyword>
<gene>
    <name evidence="2" type="ORF">ABID26_007472</name>
</gene>
<keyword evidence="2" id="KW-0560">Oxidoreductase</keyword>
<dbReference type="GO" id="GO:0004601">
    <property type="term" value="F:peroxidase activity"/>
    <property type="evidence" value="ECO:0007669"/>
    <property type="project" value="UniProtKB-KW"/>
</dbReference>
<feature type="chain" id="PRO_5046003733" evidence="1">
    <location>
        <begin position="23"/>
        <end position="101"/>
    </location>
</feature>